<dbReference type="InterPro" id="IPR017871">
    <property type="entry name" value="ABC_transporter-like_CS"/>
</dbReference>
<dbReference type="Pfam" id="PF00005">
    <property type="entry name" value="ABC_tran"/>
    <property type="match status" value="2"/>
</dbReference>
<evidence type="ECO:0000313" key="10">
    <source>
        <dbReference type="EMBL" id="MBB6637218.1"/>
    </source>
</evidence>
<organism evidence="10 11">
    <name type="scientific">Cohnella thailandensis</name>
    <dbReference type="NCBI Taxonomy" id="557557"/>
    <lineage>
        <taxon>Bacteria</taxon>
        <taxon>Bacillati</taxon>
        <taxon>Bacillota</taxon>
        <taxon>Bacilli</taxon>
        <taxon>Bacillales</taxon>
        <taxon>Paenibacillaceae</taxon>
        <taxon>Cohnella</taxon>
    </lineage>
</organism>
<evidence type="ECO:0000313" key="11">
    <source>
        <dbReference type="Proteomes" id="UP000535838"/>
    </source>
</evidence>
<dbReference type="PROSITE" id="PS00211">
    <property type="entry name" value="ABC_TRANSPORTER_1"/>
    <property type="match status" value="1"/>
</dbReference>
<dbReference type="GO" id="GO:0016887">
    <property type="term" value="F:ATP hydrolysis activity"/>
    <property type="evidence" value="ECO:0007669"/>
    <property type="project" value="InterPro"/>
</dbReference>
<feature type="domain" description="ABC transporter" evidence="9">
    <location>
        <begin position="318"/>
        <end position="553"/>
    </location>
</feature>
<reference evidence="10 11" key="1">
    <citation type="submission" date="2020-08" db="EMBL/GenBank/DDBJ databases">
        <title>Cohnella phylogeny.</title>
        <authorList>
            <person name="Dunlap C."/>
        </authorList>
    </citation>
    <scope>NUCLEOTIDE SEQUENCE [LARGE SCALE GENOMIC DNA]</scope>
    <source>
        <strain evidence="10 11">DSM 25241</strain>
    </source>
</reference>
<keyword evidence="11" id="KW-1185">Reference proteome</keyword>
<dbReference type="PANTHER" id="PTHR43553">
    <property type="entry name" value="HEAVY METAL TRANSPORTER"/>
    <property type="match status" value="1"/>
</dbReference>
<dbReference type="InterPro" id="IPR003439">
    <property type="entry name" value="ABC_transporter-like_ATP-bd"/>
</dbReference>
<feature type="domain" description="ABC transporter" evidence="9">
    <location>
        <begin position="9"/>
        <end position="247"/>
    </location>
</feature>
<sequence>MPQTTEPLVALSNVGFRYPGASSDALQGIDLTIERGAFVAVAGTNGSGKSTLCKTLNGLIPNYYVGDLTGDIRVAGLTAAEETVSSLSKKVAYVFQDFENQLVRPTVYEEVIFAPLNFGYPDYKERGERALALLGLSHLRDRWIWQLSGGQKHMTALAAALSLDPDLIIVDEPVAQLDPQRARLVYDKLKLLREQHGKTILVIEHHTEFIADYCDRVILMDKGAIRWIKPVREALSRVEELAELHILPPQVTLAAKRTLEEERQEGESALPYPVTLGEAAEFYRQRDVGSRLNAVDGGSGAQAILRGTAKSGAQEPVVRFDNVTAGYKTIDRTPHRVLKNVSLELREGDRIALVGSNGAGKSTLLKLISGIRRPSEGSVTVCGFRTKDVSPERLADYVSYIYQQPEEMFIEDNIRKDISYFLKARKHPGYAELVDGLMERLRLAGLADRDGRLLSGGQQRRATLAIGLAMRPTVMLLDEPTASLDALSRREVAAMLSGELGSVKTAVIATHDMQLVAEWANRVIVMHNGEVALDTDKRTLFSNSELLRQAGLTPPQITQLGDALNLYPPCLSVDEFVRRVQSALKEEVPAWKPSNKASSTS</sequence>
<protein>
    <submittedName>
        <fullName evidence="10">ABC transporter ATP-binding protein</fullName>
    </submittedName>
</protein>
<name>A0A841T4E6_9BACL</name>
<evidence type="ECO:0000256" key="8">
    <source>
        <dbReference type="ARBA" id="ARBA00023136"/>
    </source>
</evidence>
<evidence type="ECO:0000256" key="5">
    <source>
        <dbReference type="ARBA" id="ARBA00022741"/>
    </source>
</evidence>
<dbReference type="GO" id="GO:0042626">
    <property type="term" value="F:ATPase-coupled transmembrane transporter activity"/>
    <property type="evidence" value="ECO:0007669"/>
    <property type="project" value="TreeGrafter"/>
</dbReference>
<evidence type="ECO:0000256" key="1">
    <source>
        <dbReference type="ARBA" id="ARBA00004202"/>
    </source>
</evidence>
<keyword evidence="8" id="KW-0472">Membrane</keyword>
<dbReference type="AlphaFoldDB" id="A0A841T4E6"/>
<dbReference type="InterPro" id="IPR015856">
    <property type="entry name" value="ABC_transpr_CbiO/EcfA_su"/>
</dbReference>
<dbReference type="Gene3D" id="3.40.50.300">
    <property type="entry name" value="P-loop containing nucleotide triphosphate hydrolases"/>
    <property type="match status" value="2"/>
</dbReference>
<keyword evidence="4" id="KW-1003">Cell membrane</keyword>
<keyword evidence="3" id="KW-0813">Transport</keyword>
<dbReference type="Proteomes" id="UP000535838">
    <property type="component" value="Unassembled WGS sequence"/>
</dbReference>
<dbReference type="SMART" id="SM00382">
    <property type="entry name" value="AAA"/>
    <property type="match status" value="2"/>
</dbReference>
<dbReference type="CDD" id="cd03225">
    <property type="entry name" value="ABC_cobalt_CbiO_domain1"/>
    <property type="match status" value="2"/>
</dbReference>
<proteinExistence type="inferred from homology"/>
<dbReference type="PROSITE" id="PS50893">
    <property type="entry name" value="ABC_TRANSPORTER_2"/>
    <property type="match status" value="2"/>
</dbReference>
<dbReference type="InterPro" id="IPR027417">
    <property type="entry name" value="P-loop_NTPase"/>
</dbReference>
<evidence type="ECO:0000256" key="4">
    <source>
        <dbReference type="ARBA" id="ARBA00022475"/>
    </source>
</evidence>
<comment type="subcellular location">
    <subcellularLocation>
        <location evidence="1">Cell membrane</location>
        <topology evidence="1">Peripheral membrane protein</topology>
    </subcellularLocation>
</comment>
<gene>
    <name evidence="10" type="ORF">H7B67_24085</name>
</gene>
<dbReference type="GO" id="GO:0005524">
    <property type="term" value="F:ATP binding"/>
    <property type="evidence" value="ECO:0007669"/>
    <property type="project" value="UniProtKB-KW"/>
</dbReference>
<dbReference type="SUPFAM" id="SSF52540">
    <property type="entry name" value="P-loop containing nucleoside triphosphate hydrolases"/>
    <property type="match status" value="2"/>
</dbReference>
<comment type="similarity">
    <text evidence="2">Belongs to the ABC transporter superfamily.</text>
</comment>
<dbReference type="EMBL" id="JACJVQ010000020">
    <property type="protein sequence ID" value="MBB6637218.1"/>
    <property type="molecule type" value="Genomic_DNA"/>
</dbReference>
<keyword evidence="5" id="KW-0547">Nucleotide-binding</keyword>
<accession>A0A841T4E6</accession>
<comment type="caution">
    <text evidence="10">The sequence shown here is derived from an EMBL/GenBank/DDBJ whole genome shotgun (WGS) entry which is preliminary data.</text>
</comment>
<dbReference type="InterPro" id="IPR050095">
    <property type="entry name" value="ECF_ABC_transporter_ATP-bd"/>
</dbReference>
<evidence type="ECO:0000256" key="6">
    <source>
        <dbReference type="ARBA" id="ARBA00022840"/>
    </source>
</evidence>
<evidence type="ECO:0000256" key="3">
    <source>
        <dbReference type="ARBA" id="ARBA00022448"/>
    </source>
</evidence>
<keyword evidence="6 10" id="KW-0067">ATP-binding</keyword>
<evidence type="ECO:0000256" key="7">
    <source>
        <dbReference type="ARBA" id="ARBA00022967"/>
    </source>
</evidence>
<evidence type="ECO:0000259" key="9">
    <source>
        <dbReference type="PROSITE" id="PS50893"/>
    </source>
</evidence>
<dbReference type="GO" id="GO:0043190">
    <property type="term" value="C:ATP-binding cassette (ABC) transporter complex"/>
    <property type="evidence" value="ECO:0007669"/>
    <property type="project" value="TreeGrafter"/>
</dbReference>
<keyword evidence="7" id="KW-1278">Translocase</keyword>
<evidence type="ECO:0000256" key="2">
    <source>
        <dbReference type="ARBA" id="ARBA00005417"/>
    </source>
</evidence>
<dbReference type="InterPro" id="IPR003593">
    <property type="entry name" value="AAA+_ATPase"/>
</dbReference>